<name>A0A6M4WSV1_9ACTN</name>
<keyword evidence="3" id="KW-1185">Reference proteome</keyword>
<dbReference type="EMBL" id="CP049838">
    <property type="protein sequence ID" value="QJS99392.1"/>
    <property type="molecule type" value="Genomic_DNA"/>
</dbReference>
<dbReference type="RefSeq" id="WP_171395045.1">
    <property type="nucleotide sequence ID" value="NZ_CP049838.1"/>
</dbReference>
<dbReference type="Proteomes" id="UP000502665">
    <property type="component" value="Chromosome"/>
</dbReference>
<proteinExistence type="predicted"/>
<evidence type="ECO:0000313" key="3">
    <source>
        <dbReference type="Proteomes" id="UP000502665"/>
    </source>
</evidence>
<accession>A0A6M4WSV1</accession>
<reference evidence="2" key="1">
    <citation type="submission" date="2020-03" db="EMBL/GenBank/DDBJ databases">
        <title>Molecular networking-based the target discovery of potent antiproliferative macrolactams: 5/6/7/16 polycyclic ansamycins and glycosylated trienomycin from Streptomyces cacaoi subsp. asoensis.</title>
        <authorList>
            <person name="Liu L.-L."/>
        </authorList>
    </citation>
    <scope>NUCLEOTIDE SEQUENCE [LARGE SCALE GENOMIC DNA]</scope>
    <source>
        <strain evidence="2">H2S5</strain>
    </source>
</reference>
<evidence type="ECO:0000313" key="2">
    <source>
        <dbReference type="EMBL" id="QJS99392.1"/>
    </source>
</evidence>
<evidence type="ECO:0000256" key="1">
    <source>
        <dbReference type="SAM" id="MobiDB-lite"/>
    </source>
</evidence>
<feature type="region of interest" description="Disordered" evidence="1">
    <location>
        <begin position="26"/>
        <end position="48"/>
    </location>
</feature>
<organism evidence="2 3">
    <name type="scientific">Streptomyces asoensis</name>
    <dbReference type="NCBI Taxonomy" id="249586"/>
    <lineage>
        <taxon>Bacteria</taxon>
        <taxon>Bacillati</taxon>
        <taxon>Actinomycetota</taxon>
        <taxon>Actinomycetes</taxon>
        <taxon>Kitasatosporales</taxon>
        <taxon>Streptomycetaceae</taxon>
        <taxon>Streptomyces</taxon>
    </lineage>
</organism>
<gene>
    <name evidence="2" type="ORF">G9272_02925</name>
</gene>
<protein>
    <submittedName>
        <fullName evidence="2">Uncharacterized protein</fullName>
    </submittedName>
</protein>
<dbReference type="AlphaFoldDB" id="A0A6M4WSV1"/>
<sequence length="105" mass="11127">MTTYVITVPGTFTTAVEDETRTRLSQALRPADPHHTRMGSAQDLDPLTVNEDDTFTIRLAVEADSGPHAEEDARRLADSALHAAGLDDTSAPLGPAVVTGIDSDV</sequence>